<sequence length="113" mass="12957">MEIRNPLQWLQQECSTRGLSHHLPDMKTIRWLNSSPSTETLPSNLTSGHVTSGKCWMPVSQDYGTQISSWNTMRSSVVGFFLLCCRRKFVYCPSGFGRSCDTWDIRQCCIRCS</sequence>
<dbReference type="EMBL" id="DYDO01000012">
    <property type="protein sequence ID" value="DBA15631.1"/>
    <property type="molecule type" value="Genomic_DNA"/>
</dbReference>
<dbReference type="AlphaFoldDB" id="A0AAV2ZFY3"/>
<keyword evidence="2" id="KW-1185">Reference proteome</keyword>
<protein>
    <submittedName>
        <fullName evidence="1">Uncharacterized protein</fullName>
    </submittedName>
</protein>
<evidence type="ECO:0000313" key="1">
    <source>
        <dbReference type="EMBL" id="DBA15631.1"/>
    </source>
</evidence>
<evidence type="ECO:0000313" key="2">
    <source>
        <dbReference type="Proteomes" id="UP001181693"/>
    </source>
</evidence>
<organism evidence="1 2">
    <name type="scientific">Pyxicephalus adspersus</name>
    <name type="common">African bullfrog</name>
    <dbReference type="NCBI Taxonomy" id="30357"/>
    <lineage>
        <taxon>Eukaryota</taxon>
        <taxon>Metazoa</taxon>
        <taxon>Chordata</taxon>
        <taxon>Craniata</taxon>
        <taxon>Vertebrata</taxon>
        <taxon>Euteleostomi</taxon>
        <taxon>Amphibia</taxon>
        <taxon>Batrachia</taxon>
        <taxon>Anura</taxon>
        <taxon>Neobatrachia</taxon>
        <taxon>Ranoidea</taxon>
        <taxon>Pyxicephalidae</taxon>
        <taxon>Pyxicephalinae</taxon>
        <taxon>Pyxicephalus</taxon>
    </lineage>
</organism>
<dbReference type="Proteomes" id="UP001181693">
    <property type="component" value="Unassembled WGS sequence"/>
</dbReference>
<reference evidence="1" key="1">
    <citation type="thesis" date="2020" institute="ProQuest LLC" country="789 East Eisenhower Parkway, Ann Arbor, MI, USA">
        <title>Comparative Genomics and Chromosome Evolution.</title>
        <authorList>
            <person name="Mudd A.B."/>
        </authorList>
    </citation>
    <scope>NUCLEOTIDE SEQUENCE</scope>
    <source>
        <strain evidence="1">1538</strain>
        <tissue evidence="1">Blood</tissue>
    </source>
</reference>
<accession>A0AAV2ZFY3</accession>
<proteinExistence type="predicted"/>
<comment type="caution">
    <text evidence="1">The sequence shown here is derived from an EMBL/GenBank/DDBJ whole genome shotgun (WGS) entry which is preliminary data.</text>
</comment>
<gene>
    <name evidence="1" type="ORF">GDO54_004819</name>
</gene>
<name>A0AAV2ZFY3_PYXAD</name>